<dbReference type="Pfam" id="PF10551">
    <property type="entry name" value="MULE"/>
    <property type="match status" value="1"/>
</dbReference>
<dbReference type="GO" id="GO:0008270">
    <property type="term" value="F:zinc ion binding"/>
    <property type="evidence" value="ECO:0007669"/>
    <property type="project" value="UniProtKB-KW"/>
</dbReference>
<dbReference type="InterPro" id="IPR018289">
    <property type="entry name" value="MULE_transposase_dom"/>
</dbReference>
<protein>
    <recommendedName>
        <fullName evidence="6">SWIM-type domain-containing protein</fullName>
    </recommendedName>
</protein>
<organism evidence="7 8">
    <name type="scientific">Aquilegia coerulea</name>
    <name type="common">Rocky mountain columbine</name>
    <dbReference type="NCBI Taxonomy" id="218851"/>
    <lineage>
        <taxon>Eukaryota</taxon>
        <taxon>Viridiplantae</taxon>
        <taxon>Streptophyta</taxon>
        <taxon>Embryophyta</taxon>
        <taxon>Tracheophyta</taxon>
        <taxon>Spermatophyta</taxon>
        <taxon>Magnoliopsida</taxon>
        <taxon>Ranunculales</taxon>
        <taxon>Ranunculaceae</taxon>
        <taxon>Thalictroideae</taxon>
        <taxon>Aquilegia</taxon>
    </lineage>
</organism>
<keyword evidence="1" id="KW-0479">Metal-binding</keyword>
<sequence>MLIWKCKADGCPWRVYATRNMDNTWKICRMNDDHSCGNFRVGGTNPQANNDLVSRVLMRKLRDNPNLKPKALVKMVKEDYETTIRGSYNYSYQLLETYSHELMSVDPDAVTDILTGPGDRFECFFWTYGILVRVYKKNLRPVVIVDGTFLKGRYPGTILSAIAVDGNNHVFPLAFAVVMKEKNDSWDWFFTKLRDHVVGVDHQFILLSDRHKSIIQGVPKILPNAVHMYCSYHMRGKFGHKKIKFLVQESAKTLNQQEFWGNMLGIWVLSSKAHEKLMDVGPLEKWASAFQEKSRYGIVTTNHVESWKKMIIGERMMPVTTIVSMIRDNVIRHYRDYRNGSLKFNSPVTTWCQEQIVHNAAVARKCTLERASIGIWSVRGLKRSCVVDLNKRICTCKWFQTMGIPCEHAMAAIKEVGFDPYKFVEVYYLKETYIETYREEWTPTRGKEEWPTDRQRRRILPPLKTSKAGRPKTARKRGKAEGVPVQSRRCSMCRVRGHNKSTCLECVDDYQLFSHTLFGEGPPLSPVLATI</sequence>
<gene>
    <name evidence="7" type="ORF">AQUCO_03200006v1</name>
</gene>
<evidence type="ECO:0000256" key="1">
    <source>
        <dbReference type="ARBA" id="ARBA00022723"/>
    </source>
</evidence>
<dbReference type="InterPro" id="IPR007527">
    <property type="entry name" value="Znf_SWIM"/>
</dbReference>
<dbReference type="Proteomes" id="UP000230069">
    <property type="component" value="Unassembled WGS sequence"/>
</dbReference>
<keyword evidence="8" id="KW-1185">Reference proteome</keyword>
<dbReference type="AlphaFoldDB" id="A0A2G5CZQ5"/>
<keyword evidence="2 4" id="KW-0863">Zinc-finger</keyword>
<dbReference type="InterPro" id="IPR006564">
    <property type="entry name" value="Znf_PMZ"/>
</dbReference>
<keyword evidence="3" id="KW-0862">Zinc</keyword>
<evidence type="ECO:0000256" key="3">
    <source>
        <dbReference type="ARBA" id="ARBA00022833"/>
    </source>
</evidence>
<evidence type="ECO:0000256" key="4">
    <source>
        <dbReference type="PROSITE-ProRule" id="PRU00325"/>
    </source>
</evidence>
<feature type="domain" description="SWIM-type" evidence="6">
    <location>
        <begin position="385"/>
        <end position="417"/>
    </location>
</feature>
<reference evidence="7 8" key="1">
    <citation type="submission" date="2017-09" db="EMBL/GenBank/DDBJ databases">
        <title>WGS assembly of Aquilegia coerulea Goldsmith.</title>
        <authorList>
            <person name="Hodges S."/>
            <person name="Kramer E."/>
            <person name="Nordborg M."/>
            <person name="Tomkins J."/>
            <person name="Borevitz J."/>
            <person name="Derieg N."/>
            <person name="Yan J."/>
            <person name="Mihaltcheva S."/>
            <person name="Hayes R.D."/>
            <person name="Rokhsar D."/>
        </authorList>
    </citation>
    <scope>NUCLEOTIDE SEQUENCE [LARGE SCALE GENOMIC DNA]</scope>
    <source>
        <strain evidence="8">cv. Goldsmith</strain>
    </source>
</reference>
<dbReference type="Pfam" id="PF04434">
    <property type="entry name" value="SWIM"/>
    <property type="match status" value="1"/>
</dbReference>
<evidence type="ECO:0000256" key="5">
    <source>
        <dbReference type="SAM" id="MobiDB-lite"/>
    </source>
</evidence>
<dbReference type="SMART" id="SM00575">
    <property type="entry name" value="ZnF_PMZ"/>
    <property type="match status" value="1"/>
</dbReference>
<dbReference type="OrthoDB" id="1296104at2759"/>
<evidence type="ECO:0000313" key="8">
    <source>
        <dbReference type="Proteomes" id="UP000230069"/>
    </source>
</evidence>
<dbReference type="PANTHER" id="PTHR31973:SF187">
    <property type="entry name" value="MUTATOR TRANSPOSASE MUDRA PROTEIN"/>
    <property type="match status" value="1"/>
</dbReference>
<name>A0A2G5CZQ5_AQUCA</name>
<dbReference type="EMBL" id="KZ305049">
    <property type="protein sequence ID" value="PIA36738.1"/>
    <property type="molecule type" value="Genomic_DNA"/>
</dbReference>
<accession>A0A2G5CZQ5</accession>
<evidence type="ECO:0000259" key="6">
    <source>
        <dbReference type="PROSITE" id="PS50966"/>
    </source>
</evidence>
<evidence type="ECO:0000313" key="7">
    <source>
        <dbReference type="EMBL" id="PIA36738.1"/>
    </source>
</evidence>
<dbReference type="InParanoid" id="A0A2G5CZQ5"/>
<proteinExistence type="predicted"/>
<feature type="compositionally biased region" description="Basic residues" evidence="5">
    <location>
        <begin position="467"/>
        <end position="478"/>
    </location>
</feature>
<dbReference type="PROSITE" id="PS50966">
    <property type="entry name" value="ZF_SWIM"/>
    <property type="match status" value="1"/>
</dbReference>
<evidence type="ECO:0000256" key="2">
    <source>
        <dbReference type="ARBA" id="ARBA00022771"/>
    </source>
</evidence>
<dbReference type="PANTHER" id="PTHR31973">
    <property type="entry name" value="POLYPROTEIN, PUTATIVE-RELATED"/>
    <property type="match status" value="1"/>
</dbReference>
<feature type="region of interest" description="Disordered" evidence="5">
    <location>
        <begin position="463"/>
        <end position="482"/>
    </location>
</feature>
<dbReference type="STRING" id="218851.A0A2G5CZQ5"/>